<gene>
    <name evidence="3" type="ORF">WMW72_12360</name>
</gene>
<evidence type="ECO:0000256" key="1">
    <source>
        <dbReference type="SAM" id="SignalP"/>
    </source>
</evidence>
<dbReference type="InterPro" id="IPR035986">
    <property type="entry name" value="PKD_dom_sf"/>
</dbReference>
<dbReference type="Proteomes" id="UP001469365">
    <property type="component" value="Unassembled WGS sequence"/>
</dbReference>
<sequence length="588" mass="65139">MLKLRPWLLALGAFCILASPSTPPAAAAAAAPEATQLLLYPGASSAYLNGSKLEGKLPLIERGKHFYLPAAELTEYLGLRVGWDEVKGAVQVSTPKAFLEFFPADETLAVNGKLQPWGTDARLEEQRLYVELAFLQQYVSYQSRVDEEARRVELNYIRPSVNPLLFTNDTMPNVKPVAKFAVDRESYRIGEPIRYMDLSYDPKGNKLQEVKWTGNAGAIFVPGLYKVSLQVTDSLGQVSETYSRNILVKDIPYLDEFDYQVNYKPVGTFVKEEEEVLRKHLRGIPDLKRQESKPADRPLLVSDSPETFKEKGKLYSDQVKGKARLYADHVNGTERKMKFAIIAHNLEESRSVVIKTTNQGEVYPSIYANLIGNEATIEFLQGGQPEETMSLKPGESAYYRTMPDFYPGQGVNVLYDVETDGLVEFTFVAMEEKDGLEQISGYPKLPYSGNVRGTFTGSEVLWSIDASSVKEPSSFAIGDGTSDVFVTGTDAFQKEASTNLGNYGVVYHIQIKAPPKMSVLILPRGGVFKGPFKVDGKIVQTPPSGVMMDYQGYTIIARTNGTEPTLDLEFSPAAGSAFPIDVILYPIK</sequence>
<name>A0ABU9DLQ3_9BACL</name>
<dbReference type="Gene3D" id="3.30.457.10">
    <property type="entry name" value="Copper amine oxidase-like, N-terminal domain"/>
    <property type="match status" value="1"/>
</dbReference>
<dbReference type="SUPFAM" id="SSF49299">
    <property type="entry name" value="PKD domain"/>
    <property type="match status" value="1"/>
</dbReference>
<feature type="signal peptide" evidence="1">
    <location>
        <begin position="1"/>
        <end position="25"/>
    </location>
</feature>
<dbReference type="EMBL" id="JBBPCC010000007">
    <property type="protein sequence ID" value="MEK8128698.1"/>
    <property type="molecule type" value="Genomic_DNA"/>
</dbReference>
<keyword evidence="1" id="KW-0732">Signal</keyword>
<dbReference type="InterPro" id="IPR036582">
    <property type="entry name" value="Mao_N_sf"/>
</dbReference>
<organism evidence="3 4">
    <name type="scientific">Paenibacillus filicis</name>
    <dbReference type="NCBI Taxonomy" id="669464"/>
    <lineage>
        <taxon>Bacteria</taxon>
        <taxon>Bacillati</taxon>
        <taxon>Bacillota</taxon>
        <taxon>Bacilli</taxon>
        <taxon>Bacillales</taxon>
        <taxon>Paenibacillaceae</taxon>
        <taxon>Paenibacillus</taxon>
    </lineage>
</organism>
<protein>
    <submittedName>
        <fullName evidence="3">Stalk domain-containing protein</fullName>
    </submittedName>
</protein>
<dbReference type="SUPFAM" id="SSF55383">
    <property type="entry name" value="Copper amine oxidase, domain N"/>
    <property type="match status" value="1"/>
</dbReference>
<evidence type="ECO:0000313" key="4">
    <source>
        <dbReference type="Proteomes" id="UP001469365"/>
    </source>
</evidence>
<evidence type="ECO:0000313" key="3">
    <source>
        <dbReference type="EMBL" id="MEK8128698.1"/>
    </source>
</evidence>
<reference evidence="3 4" key="1">
    <citation type="submission" date="2024-04" db="EMBL/GenBank/DDBJ databases">
        <title>draft genome sequnece of Paenibacillus filicis.</title>
        <authorList>
            <person name="Kim D.-U."/>
        </authorList>
    </citation>
    <scope>NUCLEOTIDE SEQUENCE [LARGE SCALE GENOMIC DNA]</scope>
    <source>
        <strain evidence="3 4">KACC14197</strain>
    </source>
</reference>
<dbReference type="Pfam" id="PF07833">
    <property type="entry name" value="Cu_amine_oxidN1"/>
    <property type="match status" value="1"/>
</dbReference>
<proteinExistence type="predicted"/>
<comment type="caution">
    <text evidence="3">The sequence shown here is derived from an EMBL/GenBank/DDBJ whole genome shotgun (WGS) entry which is preliminary data.</text>
</comment>
<evidence type="ECO:0000259" key="2">
    <source>
        <dbReference type="Pfam" id="PF07833"/>
    </source>
</evidence>
<feature type="domain" description="Copper amine oxidase-like N-terminal" evidence="2">
    <location>
        <begin position="48"/>
        <end position="153"/>
    </location>
</feature>
<accession>A0ABU9DLQ3</accession>
<feature type="chain" id="PRO_5046317080" evidence="1">
    <location>
        <begin position="26"/>
        <end position="588"/>
    </location>
</feature>
<dbReference type="InterPro" id="IPR012854">
    <property type="entry name" value="Cu_amine_oxidase-like_N"/>
</dbReference>
<dbReference type="RefSeq" id="WP_341415789.1">
    <property type="nucleotide sequence ID" value="NZ_JBBPCC010000007.1"/>
</dbReference>
<keyword evidence="4" id="KW-1185">Reference proteome</keyword>